<reference evidence="1 2" key="1">
    <citation type="journal article" date="2023" name="IMA Fungus">
        <title>Comparative genomic study of the Penicillium genus elucidates a diverse pangenome and 15 lateral gene transfer events.</title>
        <authorList>
            <person name="Petersen C."/>
            <person name="Sorensen T."/>
            <person name="Nielsen M.R."/>
            <person name="Sondergaard T.E."/>
            <person name="Sorensen J.L."/>
            <person name="Fitzpatrick D.A."/>
            <person name="Frisvad J.C."/>
            <person name="Nielsen K.L."/>
        </authorList>
    </citation>
    <scope>NUCLEOTIDE SEQUENCE [LARGE SCALE GENOMIC DNA]</scope>
    <source>
        <strain evidence="1 2">IBT 3361</strain>
    </source>
</reference>
<keyword evidence="2" id="KW-1185">Reference proteome</keyword>
<dbReference type="Proteomes" id="UP001220256">
    <property type="component" value="Unassembled WGS sequence"/>
</dbReference>
<dbReference type="PANTHER" id="PTHR47843">
    <property type="entry name" value="BTB DOMAIN-CONTAINING PROTEIN-RELATED"/>
    <property type="match status" value="1"/>
</dbReference>
<feature type="non-terminal residue" evidence="1">
    <location>
        <position position="242"/>
    </location>
</feature>
<name>A0ABQ8WEW1_PENCH</name>
<dbReference type="InterPro" id="IPR011333">
    <property type="entry name" value="SKP1/BTB/POZ_sf"/>
</dbReference>
<organism evidence="1 2">
    <name type="scientific">Penicillium chrysogenum</name>
    <name type="common">Penicillium notatum</name>
    <dbReference type="NCBI Taxonomy" id="5076"/>
    <lineage>
        <taxon>Eukaryota</taxon>
        <taxon>Fungi</taxon>
        <taxon>Dikarya</taxon>
        <taxon>Ascomycota</taxon>
        <taxon>Pezizomycotina</taxon>
        <taxon>Eurotiomycetes</taxon>
        <taxon>Eurotiomycetidae</taxon>
        <taxon>Eurotiales</taxon>
        <taxon>Aspergillaceae</taxon>
        <taxon>Penicillium</taxon>
        <taxon>Penicillium chrysogenum species complex</taxon>
    </lineage>
</organism>
<proteinExistence type="predicted"/>
<evidence type="ECO:0000313" key="2">
    <source>
        <dbReference type="Proteomes" id="UP001220256"/>
    </source>
</evidence>
<sequence>MASRLPNPGHCWPSKTVYYVHPGVLSSCGSPVLKARVNDQWIKNGTSGTIDWTEFDEETVECALSYLYIEDYDVRDRTFVGAQIEERNNNDQIAQAAFLSTKAGSSVPDSKILNKALSERPLAPLSRCLQVGLPAETMQTAAAAFMKEPSACDEGLGDIALMHAEVYCFAHQIWLSRLENLALQRLTQLLLKCDTPTDSFFLGLADAIRLVYGATPNSKPNDPARELLSQYVALKYTKLPEA</sequence>
<dbReference type="EMBL" id="JAPVEB010000004">
    <property type="protein sequence ID" value="KAJ5264940.1"/>
    <property type="molecule type" value="Genomic_DNA"/>
</dbReference>
<evidence type="ECO:0008006" key="3">
    <source>
        <dbReference type="Google" id="ProtNLM"/>
    </source>
</evidence>
<dbReference type="Gene3D" id="3.30.710.10">
    <property type="entry name" value="Potassium Channel Kv1.1, Chain A"/>
    <property type="match status" value="1"/>
</dbReference>
<accession>A0ABQ8WEW1</accession>
<comment type="caution">
    <text evidence="1">The sequence shown here is derived from an EMBL/GenBank/DDBJ whole genome shotgun (WGS) entry which is preliminary data.</text>
</comment>
<dbReference type="PROSITE" id="PS51257">
    <property type="entry name" value="PROKAR_LIPOPROTEIN"/>
    <property type="match status" value="1"/>
</dbReference>
<evidence type="ECO:0000313" key="1">
    <source>
        <dbReference type="EMBL" id="KAJ5264940.1"/>
    </source>
</evidence>
<protein>
    <recommendedName>
        <fullName evidence="3">BTB domain-containing protein</fullName>
    </recommendedName>
</protein>
<gene>
    <name evidence="1" type="ORF">N7505_007733</name>
</gene>